<proteinExistence type="inferred from homology"/>
<name>A0ABS6UXM4_9PSEU</name>
<evidence type="ECO:0000256" key="3">
    <source>
        <dbReference type="ARBA" id="ARBA00022603"/>
    </source>
</evidence>
<evidence type="ECO:0000256" key="5">
    <source>
        <dbReference type="ARBA" id="ARBA00022691"/>
    </source>
</evidence>
<dbReference type="PROSITE" id="PS00092">
    <property type="entry name" value="N6_MTASE"/>
    <property type="match status" value="1"/>
</dbReference>
<dbReference type="InterPro" id="IPR054520">
    <property type="entry name" value="M_Eco57I_C"/>
</dbReference>
<evidence type="ECO:0000256" key="4">
    <source>
        <dbReference type="ARBA" id="ARBA00022679"/>
    </source>
</evidence>
<comment type="similarity">
    <text evidence="1">Belongs to the N(4)/N(6)-methyltransferase family.</text>
</comment>
<dbReference type="InterPro" id="IPR050953">
    <property type="entry name" value="N4_N6_ade-DNA_methylase"/>
</dbReference>
<dbReference type="EMBL" id="JADQDK010000001">
    <property type="protein sequence ID" value="MBW0137005.1"/>
    <property type="molecule type" value="Genomic_DNA"/>
</dbReference>
<dbReference type="InterPro" id="IPR002052">
    <property type="entry name" value="DNA_methylase_N6_adenine_CS"/>
</dbReference>
<keyword evidence="4" id="KW-0808">Transferase</keyword>
<keyword evidence="10" id="KW-1185">Reference proteome</keyword>
<dbReference type="PANTHER" id="PTHR33841">
    <property type="entry name" value="DNA METHYLTRANSFERASE YEEA-RELATED"/>
    <property type="match status" value="1"/>
</dbReference>
<evidence type="ECO:0000313" key="9">
    <source>
        <dbReference type="EMBL" id="MBW0137005.1"/>
    </source>
</evidence>
<protein>
    <recommendedName>
        <fullName evidence="2">site-specific DNA-methyltransferase (adenine-specific)</fullName>
        <ecNumber evidence="2">2.1.1.72</ecNumber>
    </recommendedName>
</protein>
<accession>A0ABS6UXM4</accession>
<feature type="domain" description="Type II methyltransferase M.Eco57I C-terminal" evidence="8">
    <location>
        <begin position="250"/>
        <end position="505"/>
    </location>
</feature>
<keyword evidence="3 9" id="KW-0489">Methyltransferase</keyword>
<comment type="catalytic activity">
    <reaction evidence="6">
        <text>a 2'-deoxyadenosine in DNA + S-adenosyl-L-methionine = an N(6)-methyl-2'-deoxyadenosine in DNA + S-adenosyl-L-homocysteine + H(+)</text>
        <dbReference type="Rhea" id="RHEA:15197"/>
        <dbReference type="Rhea" id="RHEA-COMP:12418"/>
        <dbReference type="Rhea" id="RHEA-COMP:12419"/>
        <dbReference type="ChEBI" id="CHEBI:15378"/>
        <dbReference type="ChEBI" id="CHEBI:57856"/>
        <dbReference type="ChEBI" id="CHEBI:59789"/>
        <dbReference type="ChEBI" id="CHEBI:90615"/>
        <dbReference type="ChEBI" id="CHEBI:90616"/>
        <dbReference type="EC" id="2.1.1.72"/>
    </reaction>
</comment>
<reference evidence="9 10" key="1">
    <citation type="submission" date="2020-11" db="EMBL/GenBank/DDBJ databases">
        <title>Pseudonocardia abyssalis sp. nov. and Pseudonocardia oceani sp. nov., description and phylogenomic analysis of two novel actinomycetes isolated from the deep Southern Ocean.</title>
        <authorList>
            <person name="Parra J."/>
        </authorList>
    </citation>
    <scope>NUCLEOTIDE SEQUENCE [LARGE SCALE GENOMIC DNA]</scope>
    <source>
        <strain evidence="9 10">KRD-168</strain>
    </source>
</reference>
<evidence type="ECO:0000259" key="7">
    <source>
        <dbReference type="Pfam" id="PF07669"/>
    </source>
</evidence>
<dbReference type="Proteomes" id="UP000694287">
    <property type="component" value="Unassembled WGS sequence"/>
</dbReference>
<dbReference type="Pfam" id="PF07669">
    <property type="entry name" value="Eco57I"/>
    <property type="match status" value="1"/>
</dbReference>
<gene>
    <name evidence="9" type="ORF">I4I81_22460</name>
</gene>
<sequence length="540" mass="59250">MKLAAEVSPEKLRGGFYSPPALVKVCFDRIQELVGGREHLSLLEPSSGDGEFIRGLAAHASSSSISRVVAVEIAPSEAAKTATAIRNLDVAGETITGSVLEVACRVSEQFDVAVGNPPYVRFQFVSESDRLAAQEVSEKAGVSLAGVSNLWIPVLLASLNMVRNGGAFAFIIPTECFTGISARMIRTWLSCNSQELRVDLFPPKSFSGVLQEVVVLSGRVHRETQGEPKLTVCDHAVQNTWVHLVETSATTWTGYLLTPEQLSAFDSMRSIPSIYSLGDVARIGVATVTGANQYFTVTDATLDEYRLHPWRLPLLPRIRHAQGLVFRDEDFAQMSEGEAPRWLLDFSASNPDVVAFPKPAEYIARGQADGLPGRYKCRIRDPWYRVPVVPIGQLLMSKRSHIYPRLIVNDAGVGTTDTIYKGVMRPEFSGRERDLVALFHNSYTLLTAEIEGRSFGGGVLELVPSEVGRLKVPLANAAEYLPVLDALTRKFGGDSELVVEETNRILVEKLKLLPKDVLQVLQSARHLLLRRRMGRAGVGE</sequence>
<dbReference type="Pfam" id="PF22837">
    <property type="entry name" value="M_Eco57I_C"/>
    <property type="match status" value="1"/>
</dbReference>
<evidence type="ECO:0000313" key="10">
    <source>
        <dbReference type="Proteomes" id="UP000694287"/>
    </source>
</evidence>
<keyword evidence="5" id="KW-0949">S-adenosyl-L-methionine</keyword>
<organism evidence="9 10">
    <name type="scientific">Pseudonocardia abyssalis</name>
    <dbReference type="NCBI Taxonomy" id="2792008"/>
    <lineage>
        <taxon>Bacteria</taxon>
        <taxon>Bacillati</taxon>
        <taxon>Actinomycetota</taxon>
        <taxon>Actinomycetes</taxon>
        <taxon>Pseudonocardiales</taxon>
        <taxon>Pseudonocardiaceae</taxon>
        <taxon>Pseudonocardia</taxon>
    </lineage>
</organism>
<dbReference type="GO" id="GO:0008168">
    <property type="term" value="F:methyltransferase activity"/>
    <property type="evidence" value="ECO:0007669"/>
    <property type="project" value="UniProtKB-KW"/>
</dbReference>
<evidence type="ECO:0000256" key="1">
    <source>
        <dbReference type="ARBA" id="ARBA00006594"/>
    </source>
</evidence>
<dbReference type="RefSeq" id="WP_218600918.1">
    <property type="nucleotide sequence ID" value="NZ_JADQDJ010000006.1"/>
</dbReference>
<feature type="domain" description="Type II methyltransferase M.TaqI-like" evidence="7">
    <location>
        <begin position="106"/>
        <end position="192"/>
    </location>
</feature>
<comment type="caution">
    <text evidence="9">The sequence shown here is derived from an EMBL/GenBank/DDBJ whole genome shotgun (WGS) entry which is preliminary data.</text>
</comment>
<evidence type="ECO:0000259" key="8">
    <source>
        <dbReference type="Pfam" id="PF22837"/>
    </source>
</evidence>
<dbReference type="GO" id="GO:0032259">
    <property type="term" value="P:methylation"/>
    <property type="evidence" value="ECO:0007669"/>
    <property type="project" value="UniProtKB-KW"/>
</dbReference>
<dbReference type="PANTHER" id="PTHR33841:SF5">
    <property type="entry name" value="DNA METHYLASE (MODIFICATION METHYLASE) (METHYLTRANSFERASE)-RELATED"/>
    <property type="match status" value="1"/>
</dbReference>
<evidence type="ECO:0000256" key="6">
    <source>
        <dbReference type="ARBA" id="ARBA00047942"/>
    </source>
</evidence>
<evidence type="ECO:0000256" key="2">
    <source>
        <dbReference type="ARBA" id="ARBA00011900"/>
    </source>
</evidence>
<dbReference type="EC" id="2.1.1.72" evidence="2"/>
<dbReference type="InterPro" id="IPR011639">
    <property type="entry name" value="MethylTrfase_TaqI-like_dom"/>
</dbReference>